<dbReference type="EMBL" id="GBHO01011556">
    <property type="protein sequence ID" value="JAG32048.1"/>
    <property type="molecule type" value="Transcribed_RNA"/>
</dbReference>
<evidence type="ECO:0000256" key="4">
    <source>
        <dbReference type="ARBA" id="ARBA00022692"/>
    </source>
</evidence>
<keyword evidence="7 8" id="KW-0472">Membrane</keyword>
<accession>A0A0A9YLR9</accession>
<evidence type="ECO:0000313" key="10">
    <source>
        <dbReference type="EMBL" id="JAQ08977.1"/>
    </source>
</evidence>
<dbReference type="InterPro" id="IPR037185">
    <property type="entry name" value="EmrE-like"/>
</dbReference>
<gene>
    <name evidence="9" type="primary">Slc35b1</name>
    <name evidence="9" type="ORF">CM83_2842</name>
    <name evidence="10" type="ORF">g.5439</name>
</gene>
<evidence type="ECO:0000256" key="7">
    <source>
        <dbReference type="ARBA" id="ARBA00023136"/>
    </source>
</evidence>
<evidence type="ECO:0000256" key="5">
    <source>
        <dbReference type="ARBA" id="ARBA00022824"/>
    </source>
</evidence>
<proteinExistence type="inferred from homology"/>
<name>A0A0A9YLR9_LYGHE</name>
<dbReference type="GO" id="GO:0005459">
    <property type="term" value="F:UDP-galactose transmembrane transporter activity"/>
    <property type="evidence" value="ECO:0007669"/>
    <property type="project" value="TreeGrafter"/>
</dbReference>
<keyword evidence="4 8" id="KW-0812">Transmembrane</keyword>
<dbReference type="Pfam" id="PF08449">
    <property type="entry name" value="UAA"/>
    <property type="match status" value="1"/>
</dbReference>
<dbReference type="GO" id="GO:0005460">
    <property type="term" value="F:UDP-glucose transmembrane transporter activity"/>
    <property type="evidence" value="ECO:0007669"/>
    <property type="project" value="TreeGrafter"/>
</dbReference>
<feature type="transmembrane region" description="Helical" evidence="8">
    <location>
        <begin position="20"/>
        <end position="38"/>
    </location>
</feature>
<comment type="subcellular location">
    <subcellularLocation>
        <location evidence="1">Endoplasmic reticulum membrane</location>
        <topology evidence="1">Multi-pass membrane protein</topology>
    </subcellularLocation>
</comment>
<reference evidence="10" key="3">
    <citation type="journal article" date="2016" name="Gigascience">
        <title>De novo construction of an expanded transcriptome assembly for the western tarnished plant bug, Lygus hesperus.</title>
        <authorList>
            <person name="Tassone E.E."/>
            <person name="Geib S.M."/>
            <person name="Hall B."/>
            <person name="Fabrick J.A."/>
            <person name="Brent C.S."/>
            <person name="Hull J.J."/>
        </authorList>
    </citation>
    <scope>NUCLEOTIDE SEQUENCE</scope>
</reference>
<organism evidence="9">
    <name type="scientific">Lygus hesperus</name>
    <name type="common">Western plant bug</name>
    <dbReference type="NCBI Taxonomy" id="30085"/>
    <lineage>
        <taxon>Eukaryota</taxon>
        <taxon>Metazoa</taxon>
        <taxon>Ecdysozoa</taxon>
        <taxon>Arthropoda</taxon>
        <taxon>Hexapoda</taxon>
        <taxon>Insecta</taxon>
        <taxon>Pterygota</taxon>
        <taxon>Neoptera</taxon>
        <taxon>Paraneoptera</taxon>
        <taxon>Hemiptera</taxon>
        <taxon>Heteroptera</taxon>
        <taxon>Panheteroptera</taxon>
        <taxon>Cimicomorpha</taxon>
        <taxon>Miridae</taxon>
        <taxon>Mirini</taxon>
        <taxon>Lygus</taxon>
    </lineage>
</organism>
<dbReference type="SUPFAM" id="SSF103481">
    <property type="entry name" value="Multidrug resistance efflux transporter EmrE"/>
    <property type="match status" value="1"/>
</dbReference>
<dbReference type="PANTHER" id="PTHR10778:SF10">
    <property type="entry name" value="SOLUTE CARRIER FAMILY 35 MEMBER B1"/>
    <property type="match status" value="1"/>
</dbReference>
<evidence type="ECO:0000256" key="2">
    <source>
        <dbReference type="ARBA" id="ARBA00010694"/>
    </source>
</evidence>
<dbReference type="GO" id="GO:0005789">
    <property type="term" value="C:endoplasmic reticulum membrane"/>
    <property type="evidence" value="ECO:0007669"/>
    <property type="project" value="UniProtKB-SubCell"/>
</dbReference>
<dbReference type="EMBL" id="GDHC01009652">
    <property type="protein sequence ID" value="JAQ08977.1"/>
    <property type="molecule type" value="Transcribed_RNA"/>
</dbReference>
<evidence type="ECO:0000256" key="6">
    <source>
        <dbReference type="ARBA" id="ARBA00022989"/>
    </source>
</evidence>
<dbReference type="AlphaFoldDB" id="A0A0A9YLR9"/>
<evidence type="ECO:0000256" key="1">
    <source>
        <dbReference type="ARBA" id="ARBA00004477"/>
    </source>
</evidence>
<keyword evidence="5" id="KW-0256">Endoplasmic reticulum</keyword>
<evidence type="ECO:0000256" key="3">
    <source>
        <dbReference type="ARBA" id="ARBA00022448"/>
    </source>
</evidence>
<reference evidence="9" key="2">
    <citation type="submission" date="2014-07" db="EMBL/GenBank/DDBJ databases">
        <authorList>
            <person name="Hull J."/>
        </authorList>
    </citation>
    <scope>NUCLEOTIDE SEQUENCE</scope>
</reference>
<protein>
    <submittedName>
        <fullName evidence="9">Solute carrier family 35 member B1</fullName>
    </submittedName>
</protein>
<keyword evidence="6 8" id="KW-1133">Transmembrane helix</keyword>
<keyword evidence="3" id="KW-0813">Transport</keyword>
<dbReference type="GO" id="GO:0000139">
    <property type="term" value="C:Golgi membrane"/>
    <property type="evidence" value="ECO:0007669"/>
    <property type="project" value="TreeGrafter"/>
</dbReference>
<evidence type="ECO:0000313" key="9">
    <source>
        <dbReference type="EMBL" id="JAG32048.1"/>
    </source>
</evidence>
<evidence type="ECO:0000256" key="8">
    <source>
        <dbReference type="SAM" id="Phobius"/>
    </source>
</evidence>
<sequence>MDAVTGPLQETISATHNPTVMTVTFWINIFPTLAMYAYTSFSGEFYQGLEFCRTHPAIVVDIVLYCILSAVGQSLIVWSLFRFNSMTVTVITTTRKFFSILASVLFYRNPLTSHQWFGVLLVFSGIIANSRYKYLERREKQVAVNAT</sequence>
<dbReference type="InterPro" id="IPR013657">
    <property type="entry name" value="SCL35B1-4/HUT1"/>
</dbReference>
<dbReference type="PANTHER" id="PTHR10778">
    <property type="entry name" value="SOLUTE CARRIER FAMILY 35 MEMBER B"/>
    <property type="match status" value="1"/>
</dbReference>
<comment type="similarity">
    <text evidence="2">Belongs to the nucleotide-sugar transporter family. SLC35B subfamily.</text>
</comment>
<reference evidence="9" key="1">
    <citation type="journal article" date="2014" name="PLoS ONE">
        <title>Transcriptome-Based Identification of ABC Transporters in the Western Tarnished Plant Bug Lygus hesperus.</title>
        <authorList>
            <person name="Hull J.J."/>
            <person name="Chaney K."/>
            <person name="Geib S.M."/>
            <person name="Fabrick J.A."/>
            <person name="Brent C.S."/>
            <person name="Walsh D."/>
            <person name="Lavine L.C."/>
        </authorList>
    </citation>
    <scope>NUCLEOTIDE SEQUENCE</scope>
</reference>
<feature type="transmembrane region" description="Helical" evidence="8">
    <location>
        <begin position="113"/>
        <end position="132"/>
    </location>
</feature>
<feature type="transmembrane region" description="Helical" evidence="8">
    <location>
        <begin position="58"/>
        <end position="81"/>
    </location>
</feature>